<accession>A0AAU7Q717</accession>
<evidence type="ECO:0000256" key="2">
    <source>
        <dbReference type="SAM" id="Phobius"/>
    </source>
</evidence>
<keyword evidence="2" id="KW-1133">Transmembrane helix</keyword>
<keyword evidence="2" id="KW-0812">Transmembrane</keyword>
<evidence type="ECO:0000256" key="1">
    <source>
        <dbReference type="SAM" id="MobiDB-lite"/>
    </source>
</evidence>
<keyword evidence="2" id="KW-0472">Membrane</keyword>
<name>A0AAU7Q717_9GAMM</name>
<sequence length="116" mass="12671">MTEKRLYAPDTAPRSARARRLNDRLTRGIVSVGGMLVLLALLLIFFYLLYAVFPLFRTPSITMAKGGIAAGVVRAVGVGRRRLPRLGVPHRRRRHGSFYSAARAQSAGGGDSDGEF</sequence>
<reference evidence="3" key="1">
    <citation type="submission" date="2024-06" db="EMBL/GenBank/DDBJ databases">
        <authorList>
            <person name="Coelho C."/>
            <person name="Bento M."/>
            <person name="Garcia E."/>
            <person name="Camelo A."/>
            <person name="Brandao I."/>
            <person name="Espirito Santo C."/>
            <person name="Trovao J."/>
            <person name="Verissimo A."/>
            <person name="Costa J."/>
            <person name="Tiago I."/>
        </authorList>
    </citation>
    <scope>NUCLEOTIDE SEQUENCE</scope>
    <source>
        <strain evidence="3">KWT182</strain>
    </source>
</reference>
<dbReference type="EMBL" id="CP157947">
    <property type="protein sequence ID" value="XBS68741.1"/>
    <property type="molecule type" value="Genomic_DNA"/>
</dbReference>
<proteinExistence type="predicted"/>
<gene>
    <name evidence="3" type="ORF">ABK905_19380</name>
</gene>
<feature type="region of interest" description="Disordered" evidence="1">
    <location>
        <begin position="91"/>
        <end position="116"/>
    </location>
</feature>
<dbReference type="AlphaFoldDB" id="A0AAU7Q717"/>
<feature type="transmembrane region" description="Helical" evidence="2">
    <location>
        <begin position="29"/>
        <end position="53"/>
    </location>
</feature>
<protein>
    <submittedName>
        <fullName evidence="3">Uncharacterized protein</fullName>
    </submittedName>
</protein>
<feature type="compositionally biased region" description="Gly residues" evidence="1">
    <location>
        <begin position="107"/>
        <end position="116"/>
    </location>
</feature>
<feature type="transmembrane region" description="Helical" evidence="2">
    <location>
        <begin position="59"/>
        <end position="77"/>
    </location>
</feature>
<organism evidence="3">
    <name type="scientific">Acerihabitans sp. KWT182</name>
    <dbReference type="NCBI Taxonomy" id="3157919"/>
    <lineage>
        <taxon>Bacteria</taxon>
        <taxon>Pseudomonadati</taxon>
        <taxon>Pseudomonadota</taxon>
        <taxon>Gammaproteobacteria</taxon>
        <taxon>Enterobacterales</taxon>
        <taxon>Pectobacteriaceae</taxon>
        <taxon>Acerihabitans</taxon>
    </lineage>
</organism>
<evidence type="ECO:0000313" key="3">
    <source>
        <dbReference type="EMBL" id="XBS68741.1"/>
    </source>
</evidence>